<gene>
    <name evidence="2" type="ORF">AAHA92_00932</name>
</gene>
<feature type="compositionally biased region" description="Basic and acidic residues" evidence="1">
    <location>
        <begin position="97"/>
        <end position="113"/>
    </location>
</feature>
<dbReference type="PANTHER" id="PTHR36410:SF1">
    <property type="entry name" value="EXPRESSED PROTEIN"/>
    <property type="match status" value="1"/>
</dbReference>
<evidence type="ECO:0000313" key="2">
    <source>
        <dbReference type="EMBL" id="KAL1569456.1"/>
    </source>
</evidence>
<name>A0ABD1IQH5_SALDI</name>
<dbReference type="EMBL" id="JBEAFC010000001">
    <property type="protein sequence ID" value="KAL1569456.1"/>
    <property type="molecule type" value="Genomic_DNA"/>
</dbReference>
<dbReference type="Proteomes" id="UP001567538">
    <property type="component" value="Unassembled WGS sequence"/>
</dbReference>
<feature type="region of interest" description="Disordered" evidence="1">
    <location>
        <begin position="17"/>
        <end position="132"/>
    </location>
</feature>
<sequence length="132" mass="14562">MLNALRLARPLKQKQSLNSFPLPNASHITPSSAIRFMSIKMDSHKQKQRDRSDSNNKQTHPESKTVDSMSSLGEAYATRSDEEGFGGTYGGNQSLSKDGEEKDAHADAIDFDHNQGCQVKGEEKARHQTSAD</sequence>
<proteinExistence type="predicted"/>
<feature type="compositionally biased region" description="Basic and acidic residues" evidence="1">
    <location>
        <begin position="41"/>
        <end position="65"/>
    </location>
</feature>
<dbReference type="PANTHER" id="PTHR36410">
    <property type="entry name" value="EXPRESSED PROTEIN"/>
    <property type="match status" value="1"/>
</dbReference>
<organism evidence="2 3">
    <name type="scientific">Salvia divinorum</name>
    <name type="common">Maria pastora</name>
    <name type="synonym">Diviner's sage</name>
    <dbReference type="NCBI Taxonomy" id="28513"/>
    <lineage>
        <taxon>Eukaryota</taxon>
        <taxon>Viridiplantae</taxon>
        <taxon>Streptophyta</taxon>
        <taxon>Embryophyta</taxon>
        <taxon>Tracheophyta</taxon>
        <taxon>Spermatophyta</taxon>
        <taxon>Magnoliopsida</taxon>
        <taxon>eudicotyledons</taxon>
        <taxon>Gunneridae</taxon>
        <taxon>Pentapetalae</taxon>
        <taxon>asterids</taxon>
        <taxon>lamiids</taxon>
        <taxon>Lamiales</taxon>
        <taxon>Lamiaceae</taxon>
        <taxon>Nepetoideae</taxon>
        <taxon>Mentheae</taxon>
        <taxon>Salviinae</taxon>
        <taxon>Salvia</taxon>
        <taxon>Salvia subgen. Calosphace</taxon>
    </lineage>
</organism>
<keyword evidence="3" id="KW-1185">Reference proteome</keyword>
<evidence type="ECO:0000256" key="1">
    <source>
        <dbReference type="SAM" id="MobiDB-lite"/>
    </source>
</evidence>
<reference evidence="2 3" key="1">
    <citation type="submission" date="2024-06" db="EMBL/GenBank/DDBJ databases">
        <title>A chromosome level genome sequence of Diviner's sage (Salvia divinorum).</title>
        <authorList>
            <person name="Ford S.A."/>
            <person name="Ro D.-K."/>
            <person name="Ness R.W."/>
            <person name="Phillips M.A."/>
        </authorList>
    </citation>
    <scope>NUCLEOTIDE SEQUENCE [LARGE SCALE GENOMIC DNA]</scope>
    <source>
        <strain evidence="2">SAF-2024a</strain>
        <tissue evidence="2">Leaf</tissue>
    </source>
</reference>
<dbReference type="AlphaFoldDB" id="A0ABD1IQH5"/>
<feature type="compositionally biased region" description="Polar residues" evidence="1">
    <location>
        <begin position="17"/>
        <end position="32"/>
    </location>
</feature>
<accession>A0ABD1IQH5</accession>
<evidence type="ECO:0000313" key="3">
    <source>
        <dbReference type="Proteomes" id="UP001567538"/>
    </source>
</evidence>
<protein>
    <submittedName>
        <fullName evidence="2">Uncharacterized protein</fullName>
    </submittedName>
</protein>
<comment type="caution">
    <text evidence="2">The sequence shown here is derived from an EMBL/GenBank/DDBJ whole genome shotgun (WGS) entry which is preliminary data.</text>
</comment>